<evidence type="ECO:0000313" key="2">
    <source>
        <dbReference type="Proteomes" id="UP000799118"/>
    </source>
</evidence>
<evidence type="ECO:0000313" key="1">
    <source>
        <dbReference type="EMBL" id="KAE9404914.1"/>
    </source>
</evidence>
<dbReference type="Proteomes" id="UP000799118">
    <property type="component" value="Unassembled WGS sequence"/>
</dbReference>
<accession>A0A6A4I7Y1</accession>
<dbReference type="OrthoDB" id="3266451at2759"/>
<dbReference type="EMBL" id="ML769413">
    <property type="protein sequence ID" value="KAE9404914.1"/>
    <property type="molecule type" value="Genomic_DNA"/>
</dbReference>
<name>A0A6A4I7Y1_9AGAR</name>
<keyword evidence="2" id="KW-1185">Reference proteome</keyword>
<proteinExistence type="predicted"/>
<gene>
    <name evidence="1" type="ORF">BT96DRAFT_398459</name>
</gene>
<organism evidence="1 2">
    <name type="scientific">Gymnopus androsaceus JB14</name>
    <dbReference type="NCBI Taxonomy" id="1447944"/>
    <lineage>
        <taxon>Eukaryota</taxon>
        <taxon>Fungi</taxon>
        <taxon>Dikarya</taxon>
        <taxon>Basidiomycota</taxon>
        <taxon>Agaricomycotina</taxon>
        <taxon>Agaricomycetes</taxon>
        <taxon>Agaricomycetidae</taxon>
        <taxon>Agaricales</taxon>
        <taxon>Marasmiineae</taxon>
        <taxon>Omphalotaceae</taxon>
        <taxon>Gymnopus</taxon>
    </lineage>
</organism>
<sequence length="89" mass="10314">MSGADHLIPDYLEQHSLLDNQSSYEDAFARNRLNAIPDSPTERVQLLALIQATRRNHQKYSNNDIRFDIAKTLEYHESLLSPFENCPKK</sequence>
<protein>
    <submittedName>
        <fullName evidence="1">Uncharacterized protein</fullName>
    </submittedName>
</protein>
<dbReference type="AlphaFoldDB" id="A0A6A4I7Y1"/>
<reference evidence="1" key="1">
    <citation type="journal article" date="2019" name="Environ. Microbiol.">
        <title>Fungal ecological strategies reflected in gene transcription - a case study of two litter decomposers.</title>
        <authorList>
            <person name="Barbi F."/>
            <person name="Kohler A."/>
            <person name="Barry K."/>
            <person name="Baskaran P."/>
            <person name="Daum C."/>
            <person name="Fauchery L."/>
            <person name="Ihrmark K."/>
            <person name="Kuo A."/>
            <person name="LaButti K."/>
            <person name="Lipzen A."/>
            <person name="Morin E."/>
            <person name="Grigoriev I.V."/>
            <person name="Henrissat B."/>
            <person name="Lindahl B."/>
            <person name="Martin F."/>
        </authorList>
    </citation>
    <scope>NUCLEOTIDE SEQUENCE</scope>
    <source>
        <strain evidence="1">JB14</strain>
    </source>
</reference>